<organism evidence="2">
    <name type="scientific">Beihai noda-like virus 19</name>
    <dbReference type="NCBI Taxonomy" id="1922472"/>
    <lineage>
        <taxon>Viruses</taxon>
        <taxon>Riboviria</taxon>
    </lineage>
</organism>
<evidence type="ECO:0000256" key="1">
    <source>
        <dbReference type="SAM" id="MobiDB-lite"/>
    </source>
</evidence>
<protein>
    <submittedName>
        <fullName evidence="2">Uncharacterized protein</fullName>
    </submittedName>
</protein>
<proteinExistence type="predicted"/>
<sequence>MSDEHATMTPQQLMTAVRGKDPLHGLCASRQITDEGCDWLKFALDPFHDLQLDNLRGYPDVNTEPTVIVKVRQAIEISAPKELPEGSNWDCHIALSPIDWAKPNGQVYQRGTPATPGYNLAGKVLPQGADTGTISPAGLLASVGGSSGRCVTGRLDGLLINSVPSNLPDGGDMTFTPEHCPATATSGYQLQNINLDDYLDFDDTDLGVYRLVYSGFEAVNTTAQIKKQGAVTVYEYGHSYEPSQIAGPSDKVQGDPAPVGFYNRNESYAANTFRSPPNTLAEAKIMPGAHTWPAQEGCYCTAKFLGENPFQAATMRNYTIQQNNPFAPANSGYLPGDGPQPDKGTFISPGLVGDAWTQVYGPTSGNVSPAYNAAPATHFSRMSTAGAYFTGLSPESTLLVTWRVGIERLPAANKPTFLALAQPSATFDPNALLLYNLIANHLPPGCPQGWNDLGKWFNMLAGVAKKVIPGAFPLVNTAQMILKGLGASHDAIQTVRNVSGATSARQRRAAQQIQAAQRRRNSAPAKPKAKQAVQNFGAPGQRRPRGVQQFSQMS</sequence>
<reference evidence="2" key="1">
    <citation type="journal article" date="2016" name="Nature">
        <title>Redefining the invertebrate RNA virosphere.</title>
        <authorList>
            <person name="Shi M."/>
            <person name="Lin X.D."/>
            <person name="Tian J.H."/>
            <person name="Chen L.J."/>
            <person name="Chen X."/>
            <person name="Li C.X."/>
            <person name="Qin X.C."/>
            <person name="Li J."/>
            <person name="Cao J.P."/>
            <person name="Eden J.S."/>
            <person name="Buchmann J."/>
            <person name="Wang W."/>
            <person name="Xu J."/>
            <person name="Holmes E.C."/>
            <person name="Zhang Y.Z."/>
        </authorList>
    </citation>
    <scope>NUCLEOTIDE SEQUENCE</scope>
    <source>
        <strain evidence="2">BHZY60825</strain>
    </source>
</reference>
<accession>A0A1L3KFM0</accession>
<evidence type="ECO:0000313" key="2">
    <source>
        <dbReference type="EMBL" id="APG76210.1"/>
    </source>
</evidence>
<dbReference type="EMBL" id="KX883076">
    <property type="protein sequence ID" value="APG76210.1"/>
    <property type="molecule type" value="Genomic_RNA"/>
</dbReference>
<name>A0A1L3KFM0_9VIRU</name>
<feature type="region of interest" description="Disordered" evidence="1">
    <location>
        <begin position="514"/>
        <end position="554"/>
    </location>
</feature>